<gene>
    <name evidence="1" type="ORF">RHGRI_018715</name>
</gene>
<evidence type="ECO:0000313" key="1">
    <source>
        <dbReference type="EMBL" id="KAG5546629.1"/>
    </source>
</evidence>
<dbReference type="AlphaFoldDB" id="A0AAV6K2S8"/>
<name>A0AAV6K2S8_9ERIC</name>
<dbReference type="Proteomes" id="UP000823749">
    <property type="component" value="Chromosome 6"/>
</dbReference>
<dbReference type="EMBL" id="JACTNZ010000006">
    <property type="protein sequence ID" value="KAG5546629.1"/>
    <property type="molecule type" value="Genomic_DNA"/>
</dbReference>
<sequence length="182" mass="19755">MAINHSMDHSVTAASYLQEFPTVSIDSDSSLSSQCSLSSPSSLCPPHLCLSPRYNAAIWNQVGLVSLCLGVVGKHFEDIIVVLGDIAASFPDDIKKEKETKDRIQTSTERHANYGVSESHSNFRTGCGPAFAADIATGYGNSNVEGGNLRGQFGLYQRVNTDGRGKSRSYVSEIERHTRDIQ</sequence>
<proteinExistence type="predicted"/>
<reference evidence="1 2" key="1">
    <citation type="submission" date="2020-08" db="EMBL/GenBank/DDBJ databases">
        <title>Plant Genome Project.</title>
        <authorList>
            <person name="Zhang R.-G."/>
        </authorList>
    </citation>
    <scope>NUCLEOTIDE SEQUENCE [LARGE SCALE GENOMIC DNA]</scope>
    <source>
        <strain evidence="1">WSP0</strain>
        <tissue evidence="1">Leaf</tissue>
    </source>
</reference>
<organism evidence="1 2">
    <name type="scientific">Rhododendron griersonianum</name>
    <dbReference type="NCBI Taxonomy" id="479676"/>
    <lineage>
        <taxon>Eukaryota</taxon>
        <taxon>Viridiplantae</taxon>
        <taxon>Streptophyta</taxon>
        <taxon>Embryophyta</taxon>
        <taxon>Tracheophyta</taxon>
        <taxon>Spermatophyta</taxon>
        <taxon>Magnoliopsida</taxon>
        <taxon>eudicotyledons</taxon>
        <taxon>Gunneridae</taxon>
        <taxon>Pentapetalae</taxon>
        <taxon>asterids</taxon>
        <taxon>Ericales</taxon>
        <taxon>Ericaceae</taxon>
        <taxon>Ericoideae</taxon>
        <taxon>Rhodoreae</taxon>
        <taxon>Rhododendron</taxon>
    </lineage>
</organism>
<protein>
    <submittedName>
        <fullName evidence="1">Uncharacterized protein</fullName>
    </submittedName>
</protein>
<accession>A0AAV6K2S8</accession>
<keyword evidence="2" id="KW-1185">Reference proteome</keyword>
<evidence type="ECO:0000313" key="2">
    <source>
        <dbReference type="Proteomes" id="UP000823749"/>
    </source>
</evidence>
<comment type="caution">
    <text evidence="1">The sequence shown here is derived from an EMBL/GenBank/DDBJ whole genome shotgun (WGS) entry which is preliminary data.</text>
</comment>